<keyword evidence="2" id="KW-1185">Reference proteome</keyword>
<accession>A0AA36GM34</accession>
<name>A0AA36GM34_CYLNA</name>
<comment type="caution">
    <text evidence="1">The sequence shown here is derived from an EMBL/GenBank/DDBJ whole genome shotgun (WGS) entry which is preliminary data.</text>
</comment>
<gene>
    <name evidence="1" type="ORF">CYNAS_LOCUS6565</name>
</gene>
<protein>
    <submittedName>
        <fullName evidence="1">Uncharacterized protein</fullName>
    </submittedName>
</protein>
<sequence>MESDSEASNDSANVRPKNDQMIRVKDLLLAALSPDDDGSSEQSLANVFSEEYDEIGRVKLLHDAFTAICNRREEVVDDPMFEYRLVTTVSRLIQQELLKSSTVDNYVQCAQKRDHCWELLNAATVKLPEDWDADVVLKGIEKLATELATEPDTKDVAEDLSGRNVPFFHADFVSQSHGICLHSNSVNSLGDRIRCFELGLTSICLKIAANMAERAVGVGTSSIVYT</sequence>
<dbReference type="Proteomes" id="UP001176961">
    <property type="component" value="Unassembled WGS sequence"/>
</dbReference>
<dbReference type="EMBL" id="CATQJL010000112">
    <property type="protein sequence ID" value="CAJ0594582.1"/>
    <property type="molecule type" value="Genomic_DNA"/>
</dbReference>
<dbReference type="AlphaFoldDB" id="A0AA36GM34"/>
<proteinExistence type="predicted"/>
<organism evidence="1 2">
    <name type="scientific">Cylicocyclus nassatus</name>
    <name type="common">Nematode worm</name>
    <dbReference type="NCBI Taxonomy" id="53992"/>
    <lineage>
        <taxon>Eukaryota</taxon>
        <taxon>Metazoa</taxon>
        <taxon>Ecdysozoa</taxon>
        <taxon>Nematoda</taxon>
        <taxon>Chromadorea</taxon>
        <taxon>Rhabditida</taxon>
        <taxon>Rhabditina</taxon>
        <taxon>Rhabditomorpha</taxon>
        <taxon>Strongyloidea</taxon>
        <taxon>Strongylidae</taxon>
        <taxon>Cylicocyclus</taxon>
    </lineage>
</organism>
<evidence type="ECO:0000313" key="1">
    <source>
        <dbReference type="EMBL" id="CAJ0594582.1"/>
    </source>
</evidence>
<reference evidence="1" key="1">
    <citation type="submission" date="2023-07" db="EMBL/GenBank/DDBJ databases">
        <authorList>
            <consortium name="CYATHOMIX"/>
        </authorList>
    </citation>
    <scope>NUCLEOTIDE SEQUENCE</scope>
    <source>
        <strain evidence="1">N/A</strain>
    </source>
</reference>
<evidence type="ECO:0000313" key="2">
    <source>
        <dbReference type="Proteomes" id="UP001176961"/>
    </source>
</evidence>